<protein>
    <submittedName>
        <fullName evidence="1">Uncharacterized protein</fullName>
    </submittedName>
</protein>
<sequence length="141" mass="15021">MGGFGAGGNYGGGGLDEEHCDCYLTGDHFNNYLSSSPTSKVSTALRALSLETNNHELPIYEPLSEVAKKERNRAKFAENAADIDMQTKGSSAAAKVEGLTIEGDVDSDGTQTANLPQELGDLESVKQYGHRKAAVIRQTTL</sequence>
<dbReference type="EMBL" id="JBJUIK010000007">
    <property type="protein sequence ID" value="KAL3524116.1"/>
    <property type="molecule type" value="Genomic_DNA"/>
</dbReference>
<reference evidence="1 2" key="1">
    <citation type="submission" date="2024-11" db="EMBL/GenBank/DDBJ databases">
        <title>A near-complete genome assembly of Cinchona calisaya.</title>
        <authorList>
            <person name="Lian D.C."/>
            <person name="Zhao X.W."/>
            <person name="Wei L."/>
        </authorList>
    </citation>
    <scope>NUCLEOTIDE SEQUENCE [LARGE SCALE GENOMIC DNA]</scope>
    <source>
        <tissue evidence="1">Nenye</tissue>
    </source>
</reference>
<keyword evidence="2" id="KW-1185">Reference proteome</keyword>
<organism evidence="1 2">
    <name type="scientific">Cinchona calisaya</name>
    <dbReference type="NCBI Taxonomy" id="153742"/>
    <lineage>
        <taxon>Eukaryota</taxon>
        <taxon>Viridiplantae</taxon>
        <taxon>Streptophyta</taxon>
        <taxon>Embryophyta</taxon>
        <taxon>Tracheophyta</taxon>
        <taxon>Spermatophyta</taxon>
        <taxon>Magnoliopsida</taxon>
        <taxon>eudicotyledons</taxon>
        <taxon>Gunneridae</taxon>
        <taxon>Pentapetalae</taxon>
        <taxon>asterids</taxon>
        <taxon>lamiids</taxon>
        <taxon>Gentianales</taxon>
        <taxon>Rubiaceae</taxon>
        <taxon>Cinchonoideae</taxon>
        <taxon>Cinchoneae</taxon>
        <taxon>Cinchona</taxon>
    </lineage>
</organism>
<comment type="caution">
    <text evidence="1">The sequence shown here is derived from an EMBL/GenBank/DDBJ whole genome shotgun (WGS) entry which is preliminary data.</text>
</comment>
<dbReference type="Proteomes" id="UP001630127">
    <property type="component" value="Unassembled WGS sequence"/>
</dbReference>
<dbReference type="AlphaFoldDB" id="A0ABD2ZXD5"/>
<evidence type="ECO:0000313" key="2">
    <source>
        <dbReference type="Proteomes" id="UP001630127"/>
    </source>
</evidence>
<evidence type="ECO:0000313" key="1">
    <source>
        <dbReference type="EMBL" id="KAL3524116.1"/>
    </source>
</evidence>
<gene>
    <name evidence="1" type="ORF">ACH5RR_016950</name>
</gene>
<accession>A0ABD2ZXD5</accession>
<proteinExistence type="predicted"/>
<name>A0ABD2ZXD5_9GENT</name>